<dbReference type="PROSITE" id="PS00868">
    <property type="entry name" value="CYS_MET_METAB_PP"/>
    <property type="match status" value="1"/>
</dbReference>
<dbReference type="GO" id="GO:0019346">
    <property type="term" value="P:transsulfuration"/>
    <property type="evidence" value="ECO:0007669"/>
    <property type="project" value="InterPro"/>
</dbReference>
<dbReference type="GO" id="GO:0047804">
    <property type="term" value="F:cysteine-S-conjugate beta-lyase activity"/>
    <property type="evidence" value="ECO:0007669"/>
    <property type="project" value="UniProtKB-EC"/>
</dbReference>
<dbReference type="PANTHER" id="PTHR43500:SF1">
    <property type="entry name" value="CYSTATHIONINE BETA-LYASE-RELATED"/>
    <property type="match status" value="1"/>
</dbReference>
<evidence type="ECO:0000256" key="7">
    <source>
        <dbReference type="ARBA" id="ARBA00047625"/>
    </source>
</evidence>
<organism evidence="8">
    <name type="scientific">marine metagenome</name>
    <dbReference type="NCBI Taxonomy" id="408172"/>
    <lineage>
        <taxon>unclassified sequences</taxon>
        <taxon>metagenomes</taxon>
        <taxon>ecological metagenomes</taxon>
    </lineage>
</organism>
<accession>A0A382A811</accession>
<dbReference type="AlphaFoldDB" id="A0A382A811"/>
<protein>
    <recommendedName>
        <fullName evidence="9">Cystathionine beta-lyase</fullName>
    </recommendedName>
</protein>
<evidence type="ECO:0000256" key="3">
    <source>
        <dbReference type="ARBA" id="ARBA00022898"/>
    </source>
</evidence>
<dbReference type="InterPro" id="IPR000277">
    <property type="entry name" value="Cys/Met-Metab_PyrdxlP-dep_enz"/>
</dbReference>
<dbReference type="EMBL" id="UINC01024258">
    <property type="protein sequence ID" value="SVA97554.1"/>
    <property type="molecule type" value="Genomic_DNA"/>
</dbReference>
<gene>
    <name evidence="8" type="ORF">METZ01_LOCUS150408</name>
</gene>
<evidence type="ECO:0000313" key="8">
    <source>
        <dbReference type="EMBL" id="SVA97554.1"/>
    </source>
</evidence>
<dbReference type="InterPro" id="IPR054542">
    <property type="entry name" value="Cys_met_metab_PP"/>
</dbReference>
<evidence type="ECO:0000256" key="1">
    <source>
        <dbReference type="ARBA" id="ARBA00001933"/>
    </source>
</evidence>
<keyword evidence="4" id="KW-0456">Lyase</keyword>
<dbReference type="InterPro" id="IPR006233">
    <property type="entry name" value="Cys_b_lyase_bac"/>
</dbReference>
<name>A0A382A811_9ZZZZ</name>
<evidence type="ECO:0008006" key="9">
    <source>
        <dbReference type="Google" id="ProtNLM"/>
    </source>
</evidence>
<dbReference type="GO" id="GO:0030170">
    <property type="term" value="F:pyridoxal phosphate binding"/>
    <property type="evidence" value="ECO:0007669"/>
    <property type="project" value="InterPro"/>
</dbReference>
<dbReference type="GO" id="GO:0019450">
    <property type="term" value="P:L-cysteine catabolic process to pyruvate"/>
    <property type="evidence" value="ECO:0007669"/>
    <property type="project" value="TreeGrafter"/>
</dbReference>
<keyword evidence="3" id="KW-0663">Pyridoxal phosphate</keyword>
<dbReference type="InterPro" id="IPR015421">
    <property type="entry name" value="PyrdxlP-dep_Trfase_major"/>
</dbReference>
<comment type="similarity">
    <text evidence="2">Belongs to the trans-sulfuration enzymes family.</text>
</comment>
<dbReference type="FunFam" id="3.40.640.10:FF:000046">
    <property type="entry name" value="Cystathionine gamma-lyase"/>
    <property type="match status" value="1"/>
</dbReference>
<comment type="catalytic activity">
    <reaction evidence="7">
        <text>an S-substituted L-cysteine + H2O = a thiol + pyruvate + NH4(+)</text>
        <dbReference type="Rhea" id="RHEA:18121"/>
        <dbReference type="ChEBI" id="CHEBI:15361"/>
        <dbReference type="ChEBI" id="CHEBI:15377"/>
        <dbReference type="ChEBI" id="CHEBI:28938"/>
        <dbReference type="ChEBI" id="CHEBI:29256"/>
        <dbReference type="ChEBI" id="CHEBI:58717"/>
        <dbReference type="EC" id="4.4.1.13"/>
    </reaction>
</comment>
<comment type="pathway">
    <text evidence="5">Amino-acid biosynthesis; L-methionine biosynthesis via de novo pathway; L-homocysteine from L-cystathionine: step 1/1.</text>
</comment>
<sequence>MKKKTKVKSATSLVHAGRNKNYANGAVNIPPYRSSTVLFETLDEYKTWDHEYSSFRYGRLGSPNSLALEETYSELTGAYRSVATNSGMSAINIAVSAFLEQGSHALVTQGAYEPAAELFIKHLGPFGVKTQFISPSIGREISDLILPETKLVYLEAPSSNTFEIPDIDILVESIRNKSQELGTEIIIIFDNTWAGPLYFRPLEHDIDIEIQAATKYVVGHSDAMLGLVACTEKTYQSVKNSSRNQGIAAEPDACYLGLRGLRTM</sequence>
<evidence type="ECO:0000256" key="4">
    <source>
        <dbReference type="ARBA" id="ARBA00023239"/>
    </source>
</evidence>
<dbReference type="PANTHER" id="PTHR43500">
    <property type="entry name" value="CYSTATHIONINE BETA-LYASE-RELATED"/>
    <property type="match status" value="1"/>
</dbReference>
<proteinExistence type="inferred from homology"/>
<evidence type="ECO:0000256" key="6">
    <source>
        <dbReference type="ARBA" id="ARBA00047517"/>
    </source>
</evidence>
<reference evidence="8" key="1">
    <citation type="submission" date="2018-05" db="EMBL/GenBank/DDBJ databases">
        <authorList>
            <person name="Lanie J.A."/>
            <person name="Ng W.-L."/>
            <person name="Kazmierczak K.M."/>
            <person name="Andrzejewski T.M."/>
            <person name="Davidsen T.M."/>
            <person name="Wayne K.J."/>
            <person name="Tettelin H."/>
            <person name="Glass J.I."/>
            <person name="Rusch D."/>
            <person name="Podicherti R."/>
            <person name="Tsui H.-C.T."/>
            <person name="Winkler M.E."/>
        </authorList>
    </citation>
    <scope>NUCLEOTIDE SEQUENCE</scope>
</reference>
<dbReference type="Pfam" id="PF01053">
    <property type="entry name" value="Cys_Met_Meta_PP"/>
    <property type="match status" value="1"/>
</dbReference>
<comment type="catalytic activity">
    <reaction evidence="6">
        <text>L,L-cystathionine + H2O = L-homocysteine + pyruvate + NH4(+)</text>
        <dbReference type="Rhea" id="RHEA:13965"/>
        <dbReference type="ChEBI" id="CHEBI:15361"/>
        <dbReference type="ChEBI" id="CHEBI:15377"/>
        <dbReference type="ChEBI" id="CHEBI:28938"/>
        <dbReference type="ChEBI" id="CHEBI:58161"/>
        <dbReference type="ChEBI" id="CHEBI:58199"/>
    </reaction>
</comment>
<evidence type="ECO:0000256" key="2">
    <source>
        <dbReference type="ARBA" id="ARBA00009077"/>
    </source>
</evidence>
<comment type="cofactor">
    <cofactor evidence="1">
        <name>pyridoxal 5'-phosphate</name>
        <dbReference type="ChEBI" id="CHEBI:597326"/>
    </cofactor>
</comment>
<dbReference type="InterPro" id="IPR015424">
    <property type="entry name" value="PyrdxlP-dep_Trfase"/>
</dbReference>
<dbReference type="Gene3D" id="3.40.640.10">
    <property type="entry name" value="Type I PLP-dependent aspartate aminotransferase-like (Major domain)"/>
    <property type="match status" value="1"/>
</dbReference>
<feature type="non-terminal residue" evidence="8">
    <location>
        <position position="264"/>
    </location>
</feature>
<dbReference type="SUPFAM" id="SSF53383">
    <property type="entry name" value="PLP-dependent transferases"/>
    <property type="match status" value="1"/>
</dbReference>
<evidence type="ECO:0000256" key="5">
    <source>
        <dbReference type="ARBA" id="ARBA00046315"/>
    </source>
</evidence>